<dbReference type="GO" id="GO:0000786">
    <property type="term" value="C:nucleosome"/>
    <property type="evidence" value="ECO:0007669"/>
    <property type="project" value="InterPro"/>
</dbReference>
<evidence type="ECO:0000313" key="6">
    <source>
        <dbReference type="Proteomes" id="UP001152320"/>
    </source>
</evidence>
<dbReference type="Pfam" id="PF00125">
    <property type="entry name" value="Histone"/>
    <property type="match status" value="1"/>
</dbReference>
<accession>A0A9Q0YIW5</accession>
<feature type="domain" description="Core Histone H2A/H2B/H3" evidence="4">
    <location>
        <begin position="40"/>
        <end position="101"/>
    </location>
</feature>
<dbReference type="GO" id="GO:0030527">
    <property type="term" value="F:structural constituent of chromatin"/>
    <property type="evidence" value="ECO:0007669"/>
    <property type="project" value="InterPro"/>
</dbReference>
<dbReference type="InterPro" id="IPR000558">
    <property type="entry name" value="Histone_H2B"/>
</dbReference>
<proteinExistence type="inferred from homology"/>
<feature type="region of interest" description="Disordered" evidence="3">
    <location>
        <begin position="25"/>
        <end position="47"/>
    </location>
</feature>
<protein>
    <submittedName>
        <fullName evidence="5">Histone H2B</fullName>
    </submittedName>
</protein>
<dbReference type="EMBL" id="JAIZAY010000019">
    <property type="protein sequence ID" value="KAJ8023365.1"/>
    <property type="molecule type" value="Genomic_DNA"/>
</dbReference>
<comment type="caution">
    <text evidence="5">The sequence shown here is derived from an EMBL/GenBank/DDBJ whole genome shotgun (WGS) entry which is preliminary data.</text>
</comment>
<dbReference type="Gene3D" id="1.10.20.10">
    <property type="entry name" value="Histone, subunit A"/>
    <property type="match status" value="1"/>
</dbReference>
<dbReference type="PRINTS" id="PR00621">
    <property type="entry name" value="HISTONEH2B"/>
</dbReference>
<dbReference type="PANTHER" id="PTHR23428">
    <property type="entry name" value="HISTONE H2B"/>
    <property type="match status" value="1"/>
</dbReference>
<evidence type="ECO:0000259" key="4">
    <source>
        <dbReference type="Pfam" id="PF00125"/>
    </source>
</evidence>
<evidence type="ECO:0000256" key="2">
    <source>
        <dbReference type="ARBA" id="ARBA00023180"/>
    </source>
</evidence>
<reference evidence="5" key="1">
    <citation type="submission" date="2021-10" db="EMBL/GenBank/DDBJ databases">
        <title>Tropical sea cucumber genome reveals ecological adaptation and Cuvierian tubules defense mechanism.</title>
        <authorList>
            <person name="Chen T."/>
        </authorList>
    </citation>
    <scope>NUCLEOTIDE SEQUENCE</scope>
    <source>
        <strain evidence="5">Nanhai2018</strain>
        <tissue evidence="5">Muscle</tissue>
    </source>
</reference>
<dbReference type="SMART" id="SM00427">
    <property type="entry name" value="H2B"/>
    <property type="match status" value="1"/>
</dbReference>
<dbReference type="OrthoDB" id="1733721at2759"/>
<keyword evidence="2" id="KW-0325">Glycoprotein</keyword>
<dbReference type="InterPro" id="IPR007125">
    <property type="entry name" value="H2A/H2B/H3"/>
</dbReference>
<dbReference type="GO" id="GO:0046982">
    <property type="term" value="F:protein heterodimerization activity"/>
    <property type="evidence" value="ECO:0007669"/>
    <property type="project" value="InterPro"/>
</dbReference>
<dbReference type="SUPFAM" id="SSF47113">
    <property type="entry name" value="Histone-fold"/>
    <property type="match status" value="1"/>
</dbReference>
<name>A0A9Q0YIW5_HOLLE</name>
<evidence type="ECO:0000256" key="3">
    <source>
        <dbReference type="SAM" id="MobiDB-lite"/>
    </source>
</evidence>
<dbReference type="AlphaFoldDB" id="A0A9Q0YIW5"/>
<dbReference type="Proteomes" id="UP001152320">
    <property type="component" value="Chromosome 19"/>
</dbReference>
<organism evidence="5 6">
    <name type="scientific">Holothuria leucospilota</name>
    <name type="common">Black long sea cucumber</name>
    <name type="synonym">Mertensiothuria leucospilota</name>
    <dbReference type="NCBI Taxonomy" id="206669"/>
    <lineage>
        <taxon>Eukaryota</taxon>
        <taxon>Metazoa</taxon>
        <taxon>Echinodermata</taxon>
        <taxon>Eleutherozoa</taxon>
        <taxon>Echinozoa</taxon>
        <taxon>Holothuroidea</taxon>
        <taxon>Aspidochirotacea</taxon>
        <taxon>Aspidochirotida</taxon>
        <taxon>Holothuriidae</taxon>
        <taxon>Holothuria</taxon>
    </lineage>
</organism>
<gene>
    <name evidence="5" type="ORF">HOLleu_35781</name>
</gene>
<dbReference type="InterPro" id="IPR009072">
    <property type="entry name" value="Histone-fold"/>
</dbReference>
<evidence type="ECO:0000313" key="5">
    <source>
        <dbReference type="EMBL" id="KAJ8023365.1"/>
    </source>
</evidence>
<keyword evidence="6" id="KW-1185">Reference proteome</keyword>
<comment type="similarity">
    <text evidence="1">Belongs to the histone H2B family.</text>
</comment>
<dbReference type="GO" id="GO:0003677">
    <property type="term" value="F:DNA binding"/>
    <property type="evidence" value="ECO:0007669"/>
    <property type="project" value="InterPro"/>
</dbReference>
<evidence type="ECO:0000256" key="1">
    <source>
        <dbReference type="ARBA" id="ARBA00006846"/>
    </source>
</evidence>
<sequence length="102" mass="11650">MVGLEKLRVVSFLRRLLCHTASNAFSTSRKAAKAPRAPGDRKRKRTRRESYSIYIYKVIKQVHPDTGISSRAMSITNSFVDDIFEHITGEVTCLAHCNRNRL</sequence>